<dbReference type="RefSeq" id="XP_014177582.1">
    <property type="nucleotide sequence ID" value="XM_014322107.1"/>
</dbReference>
<sequence length="606" mass="65635">MGTIDKGPCKIAAFSGYTGDRFDALKTQAEGSGAPILFGDYLAEMNIAWRALEIKDDPKLGYERPFLAHLQIAAQAIAKNKCKVLTNAGALNPKGLAEAVVQLLASQNINLKVAWVEGDNIIDRLEELEGKGEKFTHLEGDGRALSGWGEKPLTANAYIGARGVHAALEAGADIVISGRCTDASPIVAAAAWWHGWKWDNYDALAGALVAGHCIECGAYVTGGNTSGFKSFKDNYHHFAMGIAEIASDGTFIITKQPNSNGFNGMVTDVTVRSQILYEIQGNGILDDITVTNVGPDRVEVTGIRGAAPPSTTKVAICAVAGYQAETMYFATGLDVTEKFDTIRLQIKKNLGDKVLSQFSTFDITQYGVAKENPENEALGTAMLYIFAQAKNKEAFGPVGSLTALVHREGLGHYPGMHTFMDSRIAQPKPYIEYWPGTVSQSHLPMTVRFVGSDEVINVAPVGAQNETIAVIPQKDYDPSIKLRPGEYGSTTRTAIGHIVHARSGDKGGNANVGFFVPRNASGEYDWLRALLSKQTLIEMLGEEYKENRIERVEFPGMLAVHFVIHDYLGKGVSSTARLDSLAKSVAEYLRAKWVDVPDKFLLRGKL</sequence>
<dbReference type="InterPro" id="IPR010839">
    <property type="entry name" value="AtuA_N"/>
</dbReference>
<evidence type="ECO:0008006" key="5">
    <source>
        <dbReference type="Google" id="ProtNLM"/>
    </source>
</evidence>
<organism evidence="3 4">
    <name type="scientific">Trichosporon asahii var. asahii (strain ATCC 90039 / CBS 2479 / JCM 2466 / KCTC 7840 / NBRC 103889/ NCYC 2677 / UAMH 7654)</name>
    <name type="common">Yeast</name>
    <dbReference type="NCBI Taxonomy" id="1186058"/>
    <lineage>
        <taxon>Eukaryota</taxon>
        <taxon>Fungi</taxon>
        <taxon>Dikarya</taxon>
        <taxon>Basidiomycota</taxon>
        <taxon>Agaricomycotina</taxon>
        <taxon>Tremellomycetes</taxon>
        <taxon>Trichosporonales</taxon>
        <taxon>Trichosporonaceae</taxon>
        <taxon>Trichosporon</taxon>
    </lineage>
</organism>
<protein>
    <recommendedName>
        <fullName evidence="5">DUF1446-domain-containing protein</fullName>
    </recommendedName>
</protein>
<dbReference type="Pfam" id="PF23544">
    <property type="entry name" value="AtuA_ferredoxin"/>
    <property type="match status" value="1"/>
</dbReference>
<gene>
    <name evidence="3" type="ORF">A1Q1_05375</name>
</gene>
<reference evidence="3 4" key="1">
    <citation type="journal article" date="2012" name="Eukaryot. Cell">
        <title>Draft genome sequence of CBS 2479, the standard type strain of Trichosporon asahii.</title>
        <authorList>
            <person name="Yang R.Y."/>
            <person name="Li H.T."/>
            <person name="Zhu H."/>
            <person name="Zhou G.P."/>
            <person name="Wang M."/>
            <person name="Wang L."/>
        </authorList>
    </citation>
    <scope>NUCLEOTIDE SEQUENCE [LARGE SCALE GENOMIC DNA]</scope>
    <source>
        <strain evidence="4">ATCC 90039 / CBS 2479 / JCM 2466 / KCTC 7840 / NCYC 2677 / UAMH 7654</strain>
    </source>
</reference>
<evidence type="ECO:0000259" key="1">
    <source>
        <dbReference type="Pfam" id="PF07287"/>
    </source>
</evidence>
<evidence type="ECO:0000313" key="3">
    <source>
        <dbReference type="EMBL" id="EJT46164.1"/>
    </source>
</evidence>
<dbReference type="PANTHER" id="PTHR47585">
    <property type="match status" value="1"/>
</dbReference>
<dbReference type="VEuPathDB" id="FungiDB:A1Q1_05375"/>
<dbReference type="InterPro" id="IPR056362">
    <property type="entry name" value="AtuA-like_ferredoxin_dom"/>
</dbReference>
<name>J6EP36_TRIAS</name>
<feature type="domain" description="Acyclic terpene utilisation N-terminal" evidence="1">
    <location>
        <begin position="10"/>
        <end position="448"/>
    </location>
</feature>
<dbReference type="PANTHER" id="PTHR47585:SF1">
    <property type="entry name" value="DUF1446 DOMAIN-CONTAINING PROTEIN"/>
    <property type="match status" value="1"/>
</dbReference>
<dbReference type="KEGG" id="tasa:A1Q1_05375"/>
<evidence type="ECO:0000259" key="2">
    <source>
        <dbReference type="Pfam" id="PF23544"/>
    </source>
</evidence>
<dbReference type="EMBL" id="ALBS01000304">
    <property type="protein sequence ID" value="EJT46164.1"/>
    <property type="molecule type" value="Genomic_DNA"/>
</dbReference>
<dbReference type="Proteomes" id="UP000002748">
    <property type="component" value="Unassembled WGS sequence"/>
</dbReference>
<dbReference type="OrthoDB" id="10265871at2759"/>
<comment type="caution">
    <text evidence="3">The sequence shown here is derived from an EMBL/GenBank/DDBJ whole genome shotgun (WGS) entry which is preliminary data.</text>
</comment>
<feature type="domain" description="AtuA-like ferredoxin-fold" evidence="2">
    <location>
        <begin position="495"/>
        <end position="593"/>
    </location>
</feature>
<dbReference type="GeneID" id="25988887"/>
<dbReference type="AlphaFoldDB" id="J6EP36"/>
<evidence type="ECO:0000313" key="4">
    <source>
        <dbReference type="Proteomes" id="UP000002748"/>
    </source>
</evidence>
<proteinExistence type="predicted"/>
<dbReference type="Pfam" id="PF07287">
    <property type="entry name" value="AtuA"/>
    <property type="match status" value="1"/>
</dbReference>
<dbReference type="HOGENOM" id="CLU_012617_0_0_1"/>
<accession>J6EP36</accession>